<dbReference type="GO" id="GO:0030980">
    <property type="term" value="P:alpha-glucan catabolic process"/>
    <property type="evidence" value="ECO:0007669"/>
    <property type="project" value="TreeGrafter"/>
</dbReference>
<name>A0A0D6Q2V8_KOMEU</name>
<dbReference type="Gene3D" id="1.10.10.470">
    <property type="entry name" value="Maltooligosyl trehalose synthase, domain 4"/>
    <property type="match status" value="1"/>
</dbReference>
<proteinExistence type="predicted"/>
<organism evidence="2 3">
    <name type="scientific">Komagataeibacter europaeus NBRC 3261</name>
    <dbReference type="NCBI Taxonomy" id="1234669"/>
    <lineage>
        <taxon>Bacteria</taxon>
        <taxon>Pseudomonadati</taxon>
        <taxon>Pseudomonadota</taxon>
        <taxon>Alphaproteobacteria</taxon>
        <taxon>Acetobacterales</taxon>
        <taxon>Acetobacteraceae</taxon>
        <taxon>Komagataeibacter</taxon>
    </lineage>
</organism>
<dbReference type="Proteomes" id="UP000032675">
    <property type="component" value="Unassembled WGS sequence"/>
</dbReference>
<protein>
    <submittedName>
        <fullName evidence="2">1,4-alpha-D-glucan 1-alpha-D-glucosylmutase</fullName>
    </submittedName>
</protein>
<dbReference type="GO" id="GO:0005992">
    <property type="term" value="P:trehalose biosynthetic process"/>
    <property type="evidence" value="ECO:0007669"/>
    <property type="project" value="TreeGrafter"/>
</dbReference>
<dbReference type="Pfam" id="PF00128">
    <property type="entry name" value="Alpha-amylase"/>
    <property type="match status" value="1"/>
</dbReference>
<comment type="caution">
    <text evidence="2">The sequence shown here is derived from an EMBL/GenBank/DDBJ whole genome shotgun (WGS) entry which is preliminary data.</text>
</comment>
<evidence type="ECO:0000313" key="2">
    <source>
        <dbReference type="EMBL" id="GAN97638.1"/>
    </source>
</evidence>
<dbReference type="PANTHER" id="PTHR10357">
    <property type="entry name" value="ALPHA-AMYLASE FAMILY MEMBER"/>
    <property type="match status" value="1"/>
</dbReference>
<dbReference type="CDD" id="cd11336">
    <property type="entry name" value="AmyAc_MTSase"/>
    <property type="match status" value="1"/>
</dbReference>
<dbReference type="NCBIfam" id="TIGR02401">
    <property type="entry name" value="trehalose_TreY"/>
    <property type="match status" value="1"/>
</dbReference>
<dbReference type="PANTHER" id="PTHR10357:SF216">
    <property type="entry name" value="MALTOOLIGOSYL TREHALOSE SYNTHASE-RELATED"/>
    <property type="match status" value="1"/>
</dbReference>
<gene>
    <name evidence="2" type="ORF">Geu3261_0222_008</name>
</gene>
<dbReference type="Gene3D" id="3.20.20.80">
    <property type="entry name" value="Glycosidases"/>
    <property type="match status" value="2"/>
</dbReference>
<reference evidence="2 3" key="1">
    <citation type="submission" date="2012-11" db="EMBL/GenBank/DDBJ databases">
        <title>Whole genome sequence of Gluconacetobacter europaeus NBRC3261.</title>
        <authorList>
            <person name="Azuma Y."/>
            <person name="Higashiura N."/>
            <person name="Hirakawa H."/>
            <person name="Matsushita K."/>
        </authorList>
    </citation>
    <scope>NUCLEOTIDE SEQUENCE [LARGE SCALE GENOMIC DNA]</scope>
    <source>
        <strain evidence="2 3">NBRC 3261</strain>
    </source>
</reference>
<dbReference type="EMBL" id="BANI01000190">
    <property type="protein sequence ID" value="GAN97638.1"/>
    <property type="molecule type" value="Genomic_DNA"/>
</dbReference>
<dbReference type="AlphaFoldDB" id="A0A0D6Q2V8"/>
<evidence type="ECO:0000313" key="3">
    <source>
        <dbReference type="Proteomes" id="UP000032675"/>
    </source>
</evidence>
<dbReference type="SMART" id="SM00642">
    <property type="entry name" value="Aamy"/>
    <property type="match status" value="1"/>
</dbReference>
<sequence>MNSRHGAPSVRATYRLQFRGGMTLDGATALVPQLARLGISHLYASPLFAATPGSTHGYDTISYDRIDPALGDEAALIRLAARLHAHGMGLILDIVPNHMAADARNPWWMDVLTWGQASPRANWFDIDWDVPDPDLHGRVVLPFLDRPFDDALAAGMLALRHDGESGLFFIQHHDHRFPLRPCGYAALLAAVDAPGELLAAFTTVAMRAGPGREADAALDRLRQWAATDAGRGAMARIATLHDGASLSGRARLMDVLAGQAWQLAWWRDGASRLNWRRFFDITGLVSLCVEREEVFDAVHDYVLSLYRRGLVDGLRVDHIDGLGAPAIYCQRLRARLDALTPDRPGDVLPGGAVYVEKILIAGEELPAAWPVDGTTGYDFMDQVSAVLHDPDGAGVLDRLWAGCGPDARPLGPIVRAARTYLLEHVFRAEFGHLVTLLRRCLPDEDGSWAGQDIRPVLACLLLHFRPYRTYFGDEAVQDHAADRLMLDAAETAACQTMTGEQAMVAADITRLLSARPEQAPPPVVRRMQLASEHLTAPLAAKSLEDTAFYRYGRLLSRNEVGSDPAVLGLTAAAFHACCLSRQARFPHAMLASATHDHKRGEDARARLAVLSAMPVEWERQVHDWFAHNGAAGRHGPDRIDELMLYQTLVGAWPLEPFANEAERLHFRRRIRQWQTKALREAKRHSGWISPDTAYEDACASFVDRLLDPIVCASFLQQMAGFVDRIAPAGALNGLAQTLLRLTAPGVPDLYQGCELWDFSLVDPDNRAPVNFDYRAGLLEHATSFAAAAADWRTGRVKQDMIRRILAFRQNYPDLFTSGTYEPVGIRGRDRAHAIAFLRRHGGISLLVVASRLPQALGVRATDLSVGRDVDLALELPRLHGPWHSLLGDVPRQVTHPFMRGQVPLACLVHHAAGE</sequence>
<accession>A0A0D6Q2V8</accession>
<dbReference type="InterPro" id="IPR017853">
    <property type="entry name" value="GH"/>
</dbReference>
<dbReference type="Gene3D" id="3.30.1590.10">
    <property type="entry name" value="Maltooligosyl trehalose synthase, domain 2"/>
    <property type="match status" value="1"/>
</dbReference>
<dbReference type="SUPFAM" id="SSF51445">
    <property type="entry name" value="(Trans)glycosidases"/>
    <property type="match status" value="1"/>
</dbReference>
<dbReference type="InterPro" id="IPR013797">
    <property type="entry name" value="Maltooligo_trehalose_synth_4"/>
</dbReference>
<dbReference type="InterPro" id="IPR012767">
    <property type="entry name" value="Trehalose_TreY"/>
</dbReference>
<feature type="domain" description="Glycosyl hydrolase family 13 catalytic" evidence="1">
    <location>
        <begin position="11"/>
        <end position="465"/>
    </location>
</feature>
<dbReference type="RefSeq" id="WP_048852070.1">
    <property type="nucleotide sequence ID" value="NZ_BANI01000190.1"/>
</dbReference>
<dbReference type="InterPro" id="IPR006047">
    <property type="entry name" value="GH13_cat_dom"/>
</dbReference>
<dbReference type="GO" id="GO:0047470">
    <property type="term" value="F:(1,4)-alpha-D-glucan 1-alpha-D-glucosylmutase activity"/>
    <property type="evidence" value="ECO:0007669"/>
    <property type="project" value="TreeGrafter"/>
</dbReference>
<evidence type="ECO:0000259" key="1">
    <source>
        <dbReference type="SMART" id="SM00642"/>
    </source>
</evidence>